<sequence>MTKLEIVEKQEELLWFPHFTNDDGWELGCYMVEEARKQGIQIAMCIRLNNGYRVFQYGPCGTSILNQAWMERKYNTVKLMDRSSLRSLYAMEAKGQTLKDHGLTDEEYVLCGGGFPIRVRGVGNIGVVLVSALPHECDHEFIVGCLAGYLGVENVPRLDL</sequence>
<dbReference type="PIRSF" id="PIRSF008757">
    <property type="entry name" value="UCP008757"/>
    <property type="match status" value="1"/>
</dbReference>
<dbReference type="PANTHER" id="PTHR28255">
    <property type="match status" value="1"/>
</dbReference>
<proteinExistence type="predicted"/>
<dbReference type="Pfam" id="PF03928">
    <property type="entry name" value="HbpS-like"/>
    <property type="match status" value="1"/>
</dbReference>
<dbReference type="InterPro" id="IPR010371">
    <property type="entry name" value="YBR137W-like"/>
</dbReference>
<comment type="caution">
    <text evidence="1">The sequence shown here is derived from an EMBL/GenBank/DDBJ whole genome shotgun (WGS) entry which is preliminary data.</text>
</comment>
<dbReference type="Gene3D" id="3.30.450.150">
    <property type="entry name" value="Haem-degrading domain"/>
    <property type="match status" value="1"/>
</dbReference>
<evidence type="ECO:0000313" key="2">
    <source>
        <dbReference type="Proteomes" id="UP001300383"/>
    </source>
</evidence>
<dbReference type="Proteomes" id="UP001300383">
    <property type="component" value="Unassembled WGS sequence"/>
</dbReference>
<accession>A0AAP4BBT3</accession>
<dbReference type="SUPFAM" id="SSF143744">
    <property type="entry name" value="GlcG-like"/>
    <property type="match status" value="1"/>
</dbReference>
<protein>
    <submittedName>
        <fullName evidence="1">Heme-binding protein</fullName>
    </submittedName>
</protein>
<keyword evidence="2" id="KW-1185">Reference proteome</keyword>
<evidence type="ECO:0000313" key="1">
    <source>
        <dbReference type="EMBL" id="MDI9242288.1"/>
    </source>
</evidence>
<gene>
    <name evidence="1" type="ORF">QJ036_07365</name>
</gene>
<dbReference type="RefSeq" id="WP_283230737.1">
    <property type="nucleotide sequence ID" value="NZ_JASGBQ010000010.1"/>
</dbReference>
<dbReference type="InterPro" id="IPR038084">
    <property type="entry name" value="PduO/GlcC-like_sf"/>
</dbReference>
<organism evidence="1 2">
    <name type="scientific">Fusibacillus kribbianus</name>
    <dbReference type="NCBI Taxonomy" id="3044208"/>
    <lineage>
        <taxon>Bacteria</taxon>
        <taxon>Bacillati</taxon>
        <taxon>Bacillota</taxon>
        <taxon>Clostridia</taxon>
        <taxon>Lachnospirales</taxon>
        <taxon>Lachnospiraceae</taxon>
        <taxon>Fusibacillus</taxon>
    </lineage>
</organism>
<dbReference type="AlphaFoldDB" id="A0AAP4BBT3"/>
<dbReference type="EMBL" id="JASGBQ010000010">
    <property type="protein sequence ID" value="MDI9242288.1"/>
    <property type="molecule type" value="Genomic_DNA"/>
</dbReference>
<dbReference type="PANTHER" id="PTHR28255:SF1">
    <property type="entry name" value="UPF0303 PROTEIN YBR137W"/>
    <property type="match status" value="1"/>
</dbReference>
<dbReference type="InterPro" id="IPR005624">
    <property type="entry name" value="PduO/GlcC-like"/>
</dbReference>
<reference evidence="1 2" key="1">
    <citation type="submission" date="2023-05" db="EMBL/GenBank/DDBJ databases">
        <title>[ruminococcus] sp. nov., isolated from a pig farm feces dump.</title>
        <authorList>
            <person name="Chang Y.-H."/>
        </authorList>
    </citation>
    <scope>NUCLEOTIDE SEQUENCE [LARGE SCALE GENOMIC DNA]</scope>
    <source>
        <strain evidence="1 2">YH-rum2234</strain>
    </source>
</reference>
<name>A0AAP4BBT3_9FIRM</name>